<evidence type="ECO:0000259" key="1">
    <source>
        <dbReference type="Pfam" id="PF10395"/>
    </source>
</evidence>
<reference evidence="2 3" key="1">
    <citation type="journal article" date="2015" name="Genome Announc.">
        <title>Draft Genome Sequence and Gene Annotation of the Entomopathogenic Fungus Verticillium hemipterigenum.</title>
        <authorList>
            <person name="Horn F."/>
            <person name="Habel A."/>
            <person name="Scharf D.H."/>
            <person name="Dworschak J."/>
            <person name="Brakhage A.A."/>
            <person name="Guthke R."/>
            <person name="Hertweck C."/>
            <person name="Linde J."/>
        </authorList>
    </citation>
    <scope>NUCLEOTIDE SEQUENCE [LARGE SCALE GENOMIC DNA]</scope>
</reference>
<gene>
    <name evidence="2" type="ORF">VHEMI07523</name>
</gene>
<dbReference type="OrthoDB" id="5330858at2759"/>
<protein>
    <recommendedName>
        <fullName evidence="1">Utp8 beta-propeller domain-containing protein</fullName>
    </recommendedName>
</protein>
<name>A0A0A1TLI0_9HYPO</name>
<accession>A0A0A1TLI0</accession>
<dbReference type="AlphaFoldDB" id="A0A0A1TLI0"/>
<keyword evidence="3" id="KW-1185">Reference proteome</keyword>
<dbReference type="HOGENOM" id="CLU_013566_0_0_1"/>
<dbReference type="InterPro" id="IPR018843">
    <property type="entry name" value="Utp8_b-prop"/>
</dbReference>
<sequence length="902" mass="100028">MASDFKLHRPYVLATLPRPLDHTDGNIVVREVYGQRADIKKKKRTELAVGIDGENASIYDVPTSRLITSYPIPPHESFTCAPYSIRIRPASSAEIFRYTYIATKDNRAQKLTLFKDVVSEDGKTTSTTLSQNIISSPIKYITTSDSRAENAVVGDVIVLCENGQIFSLSGDKLEVQWSSSSQTVVQDAIPDAIKDFAVEYTISANLSEFAEGMFKKRSETFATMPKSPESDPEVIAFIATSTAKEHKSRHLVTMAILSNHTTKNSELQRFVALDITPIAVANEFAPISYDVDIQAGSLMTLQNSNLSIFDLTGAVPKIKTSFSVDNSTSIARLSRPFVLASSLDSLSLYNYQYRSVHAKAALDVSELPSENRKPRSCKLVGFVRSEDLAVALVDNVLVSIHVEPPKAHGKRRKEGLLIDSIGRGTIAEISAKRPKRETSVEFSRQVPGTMTETYIQELRAEMAAADELIGNGELPQWEELLRKHFHMTLHQSSEAVNRQTNGNESSDSQEAVEWKWYENSAQYPSVDRRWVIYALTQIFAIQLTDSEEPRPQLRLALSETNVTTYLTMAGHLTLTNLKSAFAEEWGNTDDKLLAGDLVQSLVDAEASMSLLLNYIKSTKLGEVELLLSIRALMLSMDFIPDTDKLNSTKLLMAEADQTDKYEMDLDDLERELAVTEHYLGDDTSSRSRGLTLAFAKLWRMPASATVRALRSTVRTEEILTFIYLLRMELVRGAWTTLYIDPTSFDAEGSDPPPDGVISLIADLLGRCLDAVGAGGWLFNDAMAWADQDEAGDFLTALRLEVTAALEGIEQAVHLNSVVGEIVRFGNLVQQNSRQTPKAGSKPLILHAENKETRMLPLGLKTKEVITKDKVVSGGEVVQRSLRETGHLISQKVESYSLERVNI</sequence>
<dbReference type="EMBL" id="CDHN01000004">
    <property type="protein sequence ID" value="CEJ91835.1"/>
    <property type="molecule type" value="Genomic_DNA"/>
</dbReference>
<dbReference type="Proteomes" id="UP000039046">
    <property type="component" value="Unassembled WGS sequence"/>
</dbReference>
<evidence type="ECO:0000313" key="3">
    <source>
        <dbReference type="Proteomes" id="UP000039046"/>
    </source>
</evidence>
<organism evidence="2 3">
    <name type="scientific">[Torrubiella] hemipterigena</name>
    <dbReference type="NCBI Taxonomy" id="1531966"/>
    <lineage>
        <taxon>Eukaryota</taxon>
        <taxon>Fungi</taxon>
        <taxon>Dikarya</taxon>
        <taxon>Ascomycota</taxon>
        <taxon>Pezizomycotina</taxon>
        <taxon>Sordariomycetes</taxon>
        <taxon>Hypocreomycetidae</taxon>
        <taxon>Hypocreales</taxon>
        <taxon>Clavicipitaceae</taxon>
        <taxon>Clavicipitaceae incertae sedis</taxon>
        <taxon>'Torrubiella' clade</taxon>
    </lineage>
</organism>
<dbReference type="Pfam" id="PF10395">
    <property type="entry name" value="Utp8_b_propeller"/>
    <property type="match status" value="1"/>
</dbReference>
<dbReference type="STRING" id="1531966.A0A0A1TLI0"/>
<proteinExistence type="predicted"/>
<evidence type="ECO:0000313" key="2">
    <source>
        <dbReference type="EMBL" id="CEJ91835.1"/>
    </source>
</evidence>
<feature type="domain" description="Utp8 beta-propeller" evidence="1">
    <location>
        <begin position="7"/>
        <end position="360"/>
    </location>
</feature>